<dbReference type="PANTHER" id="PTHR34067:SF20">
    <property type="entry name" value="OS08G0206700 PROTEIN"/>
    <property type="match status" value="1"/>
</dbReference>
<dbReference type="AlphaFoldDB" id="A0AAV5IC94"/>
<protein>
    <submittedName>
        <fullName evidence="2">Uncharacterized protein</fullName>
    </submittedName>
</protein>
<sequence>MMLRSSPAWLPAGWTLQSRVQKTGRKITHVGNEGLVGERREGWFVELKTHKSGASSGRQFKVVIEKYPADDLPPGWIKELKIRRDTREKRKDPVWNFLFQLMFGSITPLLFPFHF</sequence>
<evidence type="ECO:0000256" key="1">
    <source>
        <dbReference type="SAM" id="Phobius"/>
    </source>
</evidence>
<dbReference type="EMBL" id="BPVZ01000009">
    <property type="protein sequence ID" value="GKU95301.1"/>
    <property type="molecule type" value="Genomic_DNA"/>
</dbReference>
<keyword evidence="1" id="KW-1133">Transmembrane helix</keyword>
<accession>A0AAV5IC94</accession>
<evidence type="ECO:0000313" key="2">
    <source>
        <dbReference type="EMBL" id="GKU95301.1"/>
    </source>
</evidence>
<evidence type="ECO:0000313" key="3">
    <source>
        <dbReference type="Proteomes" id="UP001054252"/>
    </source>
</evidence>
<keyword evidence="1" id="KW-0812">Transmembrane</keyword>
<dbReference type="Proteomes" id="UP001054252">
    <property type="component" value="Unassembled WGS sequence"/>
</dbReference>
<organism evidence="2 3">
    <name type="scientific">Rubroshorea leprosula</name>
    <dbReference type="NCBI Taxonomy" id="152421"/>
    <lineage>
        <taxon>Eukaryota</taxon>
        <taxon>Viridiplantae</taxon>
        <taxon>Streptophyta</taxon>
        <taxon>Embryophyta</taxon>
        <taxon>Tracheophyta</taxon>
        <taxon>Spermatophyta</taxon>
        <taxon>Magnoliopsida</taxon>
        <taxon>eudicotyledons</taxon>
        <taxon>Gunneridae</taxon>
        <taxon>Pentapetalae</taxon>
        <taxon>rosids</taxon>
        <taxon>malvids</taxon>
        <taxon>Malvales</taxon>
        <taxon>Dipterocarpaceae</taxon>
        <taxon>Rubroshorea</taxon>
    </lineage>
</organism>
<keyword evidence="3" id="KW-1185">Reference proteome</keyword>
<dbReference type="PANTHER" id="PTHR34067">
    <property type="entry name" value="OS04G0193200 PROTEIN"/>
    <property type="match status" value="1"/>
</dbReference>
<gene>
    <name evidence="2" type="ORF">SLEP1_g8676</name>
</gene>
<feature type="transmembrane region" description="Helical" evidence="1">
    <location>
        <begin position="94"/>
        <end position="113"/>
    </location>
</feature>
<name>A0AAV5IC94_9ROSI</name>
<comment type="caution">
    <text evidence="2">The sequence shown here is derived from an EMBL/GenBank/DDBJ whole genome shotgun (WGS) entry which is preliminary data.</text>
</comment>
<dbReference type="InterPro" id="IPR038945">
    <property type="entry name" value="MBD13-like"/>
</dbReference>
<reference evidence="2 3" key="1">
    <citation type="journal article" date="2021" name="Commun. Biol.">
        <title>The genome of Shorea leprosula (Dipterocarpaceae) highlights the ecological relevance of drought in aseasonal tropical rainforests.</title>
        <authorList>
            <person name="Ng K.K.S."/>
            <person name="Kobayashi M.J."/>
            <person name="Fawcett J.A."/>
            <person name="Hatakeyama M."/>
            <person name="Paape T."/>
            <person name="Ng C.H."/>
            <person name="Ang C.C."/>
            <person name="Tnah L.H."/>
            <person name="Lee C.T."/>
            <person name="Nishiyama T."/>
            <person name="Sese J."/>
            <person name="O'Brien M.J."/>
            <person name="Copetti D."/>
            <person name="Mohd Noor M.I."/>
            <person name="Ong R.C."/>
            <person name="Putra M."/>
            <person name="Sireger I.Z."/>
            <person name="Indrioko S."/>
            <person name="Kosugi Y."/>
            <person name="Izuno A."/>
            <person name="Isagi Y."/>
            <person name="Lee S.L."/>
            <person name="Shimizu K.K."/>
        </authorList>
    </citation>
    <scope>NUCLEOTIDE SEQUENCE [LARGE SCALE GENOMIC DNA]</scope>
    <source>
        <strain evidence="2">214</strain>
    </source>
</reference>
<proteinExistence type="predicted"/>
<keyword evidence="1" id="KW-0472">Membrane</keyword>